<gene>
    <name evidence="3" type="ordered locus">Ocepr_0483</name>
</gene>
<dbReference type="Pfam" id="PF13473">
    <property type="entry name" value="Cupredoxin_1"/>
    <property type="match status" value="1"/>
</dbReference>
<organism evidence="3 4">
    <name type="scientific">Oceanithermus profundus (strain DSM 14977 / NBRC 100410 / VKM B-2274 / 506)</name>
    <dbReference type="NCBI Taxonomy" id="670487"/>
    <lineage>
        <taxon>Bacteria</taxon>
        <taxon>Thermotogati</taxon>
        <taxon>Deinococcota</taxon>
        <taxon>Deinococci</taxon>
        <taxon>Thermales</taxon>
        <taxon>Thermaceae</taxon>
        <taxon>Oceanithermus</taxon>
    </lineage>
</organism>
<evidence type="ECO:0000313" key="4">
    <source>
        <dbReference type="Proteomes" id="UP000008722"/>
    </source>
</evidence>
<accession>E4U669</accession>
<dbReference type="InterPro" id="IPR028096">
    <property type="entry name" value="EfeO_Cupredoxin"/>
</dbReference>
<protein>
    <submittedName>
        <fullName evidence="3">Cytochrome c oxidase subunit II</fullName>
    </submittedName>
</protein>
<proteinExistence type="predicted"/>
<dbReference type="HOGENOM" id="CLU_159078_0_0_0"/>
<reference evidence="3 4" key="2">
    <citation type="journal article" date="2011" name="Stand. Genomic Sci.">
        <title>Complete genome sequence of Oceanithermus profundus type strain (506).</title>
        <authorList>
            <person name="Pati A."/>
            <person name="Zhang X."/>
            <person name="Lapidus A."/>
            <person name="Nolan M."/>
            <person name="Lucas S."/>
            <person name="Del Rio T.G."/>
            <person name="Tice H."/>
            <person name="Cheng J.F."/>
            <person name="Tapia R."/>
            <person name="Han C."/>
            <person name="Goodwin L."/>
            <person name="Pitluck S."/>
            <person name="Liolios K."/>
            <person name="Pagani I."/>
            <person name="Ivanova N."/>
            <person name="Mavromatis K."/>
            <person name="Chen A."/>
            <person name="Palaniappan K."/>
            <person name="Hauser L."/>
            <person name="Jeffries C.D."/>
            <person name="Brambilla E.M."/>
            <person name="Rohl A."/>
            <person name="Mwirichia R."/>
            <person name="Rohde M."/>
            <person name="Tindall B.J."/>
            <person name="Sikorski J."/>
            <person name="Wirth R."/>
            <person name="Goker M."/>
            <person name="Woyke T."/>
            <person name="Detter J.C."/>
            <person name="Bristow J."/>
            <person name="Eisen J.A."/>
            <person name="Markowitz V."/>
            <person name="Hugenholtz P."/>
            <person name="Kyrpides N.C."/>
            <person name="Klenk H.P."/>
            <person name="Land M."/>
        </authorList>
    </citation>
    <scope>NUCLEOTIDE SEQUENCE [LARGE SCALE GENOMIC DNA]</scope>
    <source>
        <strain evidence="4">DSM 14977 / NBRC 100410 / VKM B-2274 / 506</strain>
    </source>
</reference>
<keyword evidence="4" id="KW-1185">Reference proteome</keyword>
<dbReference type="SUPFAM" id="SSF49503">
    <property type="entry name" value="Cupredoxins"/>
    <property type="match status" value="1"/>
</dbReference>
<keyword evidence="1" id="KW-0472">Membrane</keyword>
<evidence type="ECO:0000256" key="1">
    <source>
        <dbReference type="SAM" id="Phobius"/>
    </source>
</evidence>
<sequence length="148" mass="16190" precursor="true">MSEKKTSRQGGQALGRQLGVFVVLAVLGVALYLFALPYLRTAARSASGATSQVVLRISMSGWQPTEVRVKRGEPVTVEIVNLDNRFHTDGGGWHNFVVEALGIEKRVPPKGTLTFTFVPERAGEYLFYCDICCGGKDNPFMQGKLVVL</sequence>
<dbReference type="RefSeq" id="WP_013457112.1">
    <property type="nucleotide sequence ID" value="NC_014761.1"/>
</dbReference>
<evidence type="ECO:0000259" key="2">
    <source>
        <dbReference type="Pfam" id="PF13473"/>
    </source>
</evidence>
<keyword evidence="1" id="KW-1133">Transmembrane helix</keyword>
<keyword evidence="1" id="KW-0812">Transmembrane</keyword>
<dbReference type="eggNOG" id="COG3794">
    <property type="taxonomic scope" value="Bacteria"/>
</dbReference>
<reference evidence="4" key="1">
    <citation type="submission" date="2010-11" db="EMBL/GenBank/DDBJ databases">
        <title>The complete sequence of chromosome of Oceanithermus profundus DSM 14977.</title>
        <authorList>
            <consortium name="US DOE Joint Genome Institute (JGI-PGF)"/>
            <person name="Lucas S."/>
            <person name="Copeland A."/>
            <person name="Lapidus A."/>
            <person name="Bruce D."/>
            <person name="Goodwin L."/>
            <person name="Pitluck S."/>
            <person name="Kyrpides N."/>
            <person name="Mavromatis K."/>
            <person name="Pagani I."/>
            <person name="Ivanova N."/>
            <person name="Zhang X."/>
            <person name="Brettin T."/>
            <person name="Detter J.C."/>
            <person name="Tapia R."/>
            <person name="Han C."/>
            <person name="Land M."/>
            <person name="Hauser L."/>
            <person name="Markowitz V."/>
            <person name="Cheng J.-F."/>
            <person name="Hugenholtz P."/>
            <person name="Woyke T."/>
            <person name="Wu D."/>
            <person name="Tindall B."/>
            <person name="Faehnrich R."/>
            <person name="Brambilla E."/>
            <person name="Klenk H.-P."/>
            <person name="Eisen J.A."/>
        </authorList>
    </citation>
    <scope>NUCLEOTIDE SEQUENCE [LARGE SCALE GENOMIC DNA]</scope>
    <source>
        <strain evidence="4">DSM 14977 / NBRC 100410 / VKM B-2274 / 506</strain>
    </source>
</reference>
<dbReference type="Proteomes" id="UP000008722">
    <property type="component" value="Chromosome"/>
</dbReference>
<name>E4U669_OCEP5</name>
<dbReference type="Gene3D" id="2.60.40.420">
    <property type="entry name" value="Cupredoxins - blue copper proteins"/>
    <property type="match status" value="1"/>
</dbReference>
<dbReference type="AlphaFoldDB" id="E4U669"/>
<feature type="transmembrane region" description="Helical" evidence="1">
    <location>
        <begin position="20"/>
        <end position="39"/>
    </location>
</feature>
<feature type="domain" description="EfeO-type cupredoxin-like" evidence="2">
    <location>
        <begin position="38"/>
        <end position="147"/>
    </location>
</feature>
<dbReference type="STRING" id="670487.Ocepr_0483"/>
<dbReference type="KEGG" id="opr:Ocepr_0483"/>
<dbReference type="EMBL" id="CP002361">
    <property type="protein sequence ID" value="ADR35942.1"/>
    <property type="molecule type" value="Genomic_DNA"/>
</dbReference>
<dbReference type="InterPro" id="IPR008972">
    <property type="entry name" value="Cupredoxin"/>
</dbReference>
<evidence type="ECO:0000313" key="3">
    <source>
        <dbReference type="EMBL" id="ADR35942.1"/>
    </source>
</evidence>
<dbReference type="OrthoDB" id="9816061at2"/>